<name>M5U646_9BACT</name>
<protein>
    <submittedName>
        <fullName evidence="2">Group 1 family glycosyl transferase</fullName>
    </submittedName>
</protein>
<dbReference type="Gene3D" id="3.40.50.2000">
    <property type="entry name" value="Glycogen Phosphorylase B"/>
    <property type="match status" value="2"/>
</dbReference>
<keyword evidence="3" id="KW-1185">Reference proteome</keyword>
<organism evidence="2 3">
    <name type="scientific">Rhodopirellula sallentina SM41</name>
    <dbReference type="NCBI Taxonomy" id="1263870"/>
    <lineage>
        <taxon>Bacteria</taxon>
        <taxon>Pseudomonadati</taxon>
        <taxon>Planctomycetota</taxon>
        <taxon>Planctomycetia</taxon>
        <taxon>Pirellulales</taxon>
        <taxon>Pirellulaceae</taxon>
        <taxon>Rhodopirellula</taxon>
    </lineage>
</organism>
<feature type="domain" description="Glycosyltransferase subfamily 4-like N-terminal" evidence="1">
    <location>
        <begin position="4"/>
        <end position="112"/>
    </location>
</feature>
<evidence type="ECO:0000259" key="1">
    <source>
        <dbReference type="Pfam" id="PF13439"/>
    </source>
</evidence>
<dbReference type="RefSeq" id="WP_008676148.1">
    <property type="nucleotide sequence ID" value="NZ_ANOH01000117.1"/>
</dbReference>
<dbReference type="Pfam" id="PF13439">
    <property type="entry name" value="Glyco_transf_4"/>
    <property type="match status" value="1"/>
</dbReference>
<dbReference type="SUPFAM" id="SSF53756">
    <property type="entry name" value="UDP-Glycosyltransferase/glycogen phosphorylase"/>
    <property type="match status" value="1"/>
</dbReference>
<dbReference type="AlphaFoldDB" id="M5U646"/>
<dbReference type="GO" id="GO:0016757">
    <property type="term" value="F:glycosyltransferase activity"/>
    <property type="evidence" value="ECO:0007669"/>
    <property type="project" value="UniProtKB-ARBA"/>
</dbReference>
<comment type="caution">
    <text evidence="2">The sequence shown here is derived from an EMBL/GenBank/DDBJ whole genome shotgun (WGS) entry which is preliminary data.</text>
</comment>
<accession>M5U646</accession>
<dbReference type="PATRIC" id="fig|1263870.3.peg.1717"/>
<sequence>MLRGGHVLSALTIARELRKHGVTPVFAGGEGELMDEMKKEMDVEVVDIPIYHGVRESYFTWASPAVTKRILEVVKKHKIDLIHAFDARSYMNVYPASIISNVPVLCTLCGGVDPFYNLPTAPSIIVFSEEQKKRMTDIYKWNPDAVVVMRSRIDHAEIHDARFVLGDCEAKSIGLDPQAFKIMMISSFDSSKIDSINSVLDSVELLIKDGLKIQLVMMGGKGELFESAKRRGESICNQYGSGKVLFTGPVAKAFRYLHHSNLVLGVGRSAFEGMAIGRPTIVVGKNGYAGVVDSRSVDDIAWFNFSGRNVSEPQPAEALAAAIKMLMLNPKHQEEIGAFGKQYLEDQIEVSAGVPTTLAIYRSLLECGHQASRIARWLSFLQRLLPIVRDNSIHTAKRVLQFFGLTKLPIPD</sequence>
<dbReference type="Proteomes" id="UP000011885">
    <property type="component" value="Unassembled WGS sequence"/>
</dbReference>
<evidence type="ECO:0000313" key="3">
    <source>
        <dbReference type="Proteomes" id="UP000011885"/>
    </source>
</evidence>
<dbReference type="EMBL" id="ANOH01000117">
    <property type="protein sequence ID" value="EMI56925.1"/>
    <property type="molecule type" value="Genomic_DNA"/>
</dbReference>
<proteinExistence type="predicted"/>
<keyword evidence="2" id="KW-0808">Transferase</keyword>
<gene>
    <name evidence="2" type="ORF">RSSM_01606</name>
</gene>
<dbReference type="InterPro" id="IPR028098">
    <property type="entry name" value="Glyco_trans_4-like_N"/>
</dbReference>
<evidence type="ECO:0000313" key="2">
    <source>
        <dbReference type="EMBL" id="EMI56925.1"/>
    </source>
</evidence>
<reference evidence="2 3" key="1">
    <citation type="journal article" date="2013" name="Mar. Genomics">
        <title>Expression of sulfatases in Rhodopirellula baltica and the diversity of sulfatases in the genus Rhodopirellula.</title>
        <authorList>
            <person name="Wegner C.E."/>
            <person name="Richter-Heitmann T."/>
            <person name="Klindworth A."/>
            <person name="Klockow C."/>
            <person name="Richter M."/>
            <person name="Achstetter T."/>
            <person name="Glockner F.O."/>
            <person name="Harder J."/>
        </authorList>
    </citation>
    <scope>NUCLEOTIDE SEQUENCE [LARGE SCALE GENOMIC DNA]</scope>
    <source>
        <strain evidence="2 3">SM41</strain>
    </source>
</reference>